<dbReference type="STRING" id="1336337.A0A3N4JQV7"/>
<protein>
    <recommendedName>
        <fullName evidence="3">NAD-dependent epimerase/dehydratase domain-containing protein</fullName>
    </recommendedName>
</protein>
<name>A0A3N4JQV7_9PEZI</name>
<sequence>MKILITGTTGFIGREVLRQCLQHPEITQIISVTRRPLPDELGSPKIRQVLLRTEEEWLSWNSAGMSRWLEGCEACIWCLGGPSRNFLPSSGNGDGAGDGGEEVYKKVTHDYTLTAANSLSHLATPTQKFRFCYLSAWSADVTERKWRPFEKKSAYIKGRTEKSLFEFTKDHPLQVMFELYTFRPGSVVGLDGKVGRNGFSAGLGRVLAPRVGVLELAGAMVDVGFHSHFFAM</sequence>
<dbReference type="SUPFAM" id="SSF51735">
    <property type="entry name" value="NAD(P)-binding Rossmann-fold domains"/>
    <property type="match status" value="1"/>
</dbReference>
<dbReference type="Gene3D" id="3.40.50.720">
    <property type="entry name" value="NAD(P)-binding Rossmann-like Domain"/>
    <property type="match status" value="1"/>
</dbReference>
<evidence type="ECO:0000313" key="2">
    <source>
        <dbReference type="Proteomes" id="UP000276215"/>
    </source>
</evidence>
<dbReference type="AlphaFoldDB" id="A0A3N4JQV7"/>
<dbReference type="OrthoDB" id="3535423at2759"/>
<dbReference type="PANTHER" id="PTHR14097:SF8">
    <property type="entry name" value="NAD(P)-BINDING DOMAIN-CONTAINING PROTEIN"/>
    <property type="match status" value="1"/>
</dbReference>
<accession>A0A3N4JQV7</accession>
<proteinExistence type="predicted"/>
<reference evidence="1 2" key="1">
    <citation type="journal article" date="2018" name="Nat. Ecol. Evol.">
        <title>Pezizomycetes genomes reveal the molecular basis of ectomycorrhizal truffle lifestyle.</title>
        <authorList>
            <person name="Murat C."/>
            <person name="Payen T."/>
            <person name="Noel B."/>
            <person name="Kuo A."/>
            <person name="Morin E."/>
            <person name="Chen J."/>
            <person name="Kohler A."/>
            <person name="Krizsan K."/>
            <person name="Balestrini R."/>
            <person name="Da Silva C."/>
            <person name="Montanini B."/>
            <person name="Hainaut M."/>
            <person name="Levati E."/>
            <person name="Barry K.W."/>
            <person name="Belfiori B."/>
            <person name="Cichocki N."/>
            <person name="Clum A."/>
            <person name="Dockter R.B."/>
            <person name="Fauchery L."/>
            <person name="Guy J."/>
            <person name="Iotti M."/>
            <person name="Le Tacon F."/>
            <person name="Lindquist E.A."/>
            <person name="Lipzen A."/>
            <person name="Malagnac F."/>
            <person name="Mello A."/>
            <person name="Molinier V."/>
            <person name="Miyauchi S."/>
            <person name="Poulain J."/>
            <person name="Riccioni C."/>
            <person name="Rubini A."/>
            <person name="Sitrit Y."/>
            <person name="Splivallo R."/>
            <person name="Traeger S."/>
            <person name="Wang M."/>
            <person name="Zifcakova L."/>
            <person name="Wipf D."/>
            <person name="Zambonelli A."/>
            <person name="Paolocci F."/>
            <person name="Nowrousian M."/>
            <person name="Ottonello S."/>
            <person name="Baldrian P."/>
            <person name="Spatafora J.W."/>
            <person name="Henrissat B."/>
            <person name="Nagy L.G."/>
            <person name="Aury J.M."/>
            <person name="Wincker P."/>
            <person name="Grigoriev I.V."/>
            <person name="Bonfante P."/>
            <person name="Martin F.M."/>
        </authorList>
    </citation>
    <scope>NUCLEOTIDE SEQUENCE [LARGE SCALE GENOMIC DNA]</scope>
    <source>
        <strain evidence="1 2">120613-1</strain>
    </source>
</reference>
<dbReference type="PANTHER" id="PTHR14097">
    <property type="entry name" value="OXIDOREDUCTASE HTATIP2"/>
    <property type="match status" value="1"/>
</dbReference>
<dbReference type="InterPro" id="IPR036291">
    <property type="entry name" value="NAD(P)-bd_dom_sf"/>
</dbReference>
<evidence type="ECO:0008006" key="3">
    <source>
        <dbReference type="Google" id="ProtNLM"/>
    </source>
</evidence>
<keyword evidence="2" id="KW-1185">Reference proteome</keyword>
<dbReference type="EMBL" id="ML120378">
    <property type="protein sequence ID" value="RPB00663.1"/>
    <property type="molecule type" value="Genomic_DNA"/>
</dbReference>
<dbReference type="Proteomes" id="UP000276215">
    <property type="component" value="Unassembled WGS sequence"/>
</dbReference>
<gene>
    <name evidence="1" type="ORF">L873DRAFT_760215</name>
</gene>
<organism evidence="1 2">
    <name type="scientific">Choiromyces venosus 120613-1</name>
    <dbReference type="NCBI Taxonomy" id="1336337"/>
    <lineage>
        <taxon>Eukaryota</taxon>
        <taxon>Fungi</taxon>
        <taxon>Dikarya</taxon>
        <taxon>Ascomycota</taxon>
        <taxon>Pezizomycotina</taxon>
        <taxon>Pezizomycetes</taxon>
        <taxon>Pezizales</taxon>
        <taxon>Tuberaceae</taxon>
        <taxon>Choiromyces</taxon>
    </lineage>
</organism>
<evidence type="ECO:0000313" key="1">
    <source>
        <dbReference type="EMBL" id="RPB00663.1"/>
    </source>
</evidence>